<reference evidence="1 2" key="1">
    <citation type="submission" date="2024-03" db="EMBL/GenBank/DDBJ databases">
        <authorList>
            <person name="Martinez-Hernandez J."/>
        </authorList>
    </citation>
    <scope>NUCLEOTIDE SEQUENCE [LARGE SCALE GENOMIC DNA]</scope>
</reference>
<protein>
    <submittedName>
        <fullName evidence="1">Uncharacterized protein</fullName>
    </submittedName>
</protein>
<keyword evidence="2" id="KW-1185">Reference proteome</keyword>
<dbReference type="Proteomes" id="UP001497480">
    <property type="component" value="Unassembled WGS sequence"/>
</dbReference>
<dbReference type="AlphaFoldDB" id="A0AAV1X6K1"/>
<dbReference type="EMBL" id="CAXHTB010000012">
    <property type="protein sequence ID" value="CAL0316733.1"/>
    <property type="molecule type" value="Genomic_DNA"/>
</dbReference>
<organism evidence="1 2">
    <name type="scientific">Lupinus luteus</name>
    <name type="common">European yellow lupine</name>
    <dbReference type="NCBI Taxonomy" id="3873"/>
    <lineage>
        <taxon>Eukaryota</taxon>
        <taxon>Viridiplantae</taxon>
        <taxon>Streptophyta</taxon>
        <taxon>Embryophyta</taxon>
        <taxon>Tracheophyta</taxon>
        <taxon>Spermatophyta</taxon>
        <taxon>Magnoliopsida</taxon>
        <taxon>eudicotyledons</taxon>
        <taxon>Gunneridae</taxon>
        <taxon>Pentapetalae</taxon>
        <taxon>rosids</taxon>
        <taxon>fabids</taxon>
        <taxon>Fabales</taxon>
        <taxon>Fabaceae</taxon>
        <taxon>Papilionoideae</taxon>
        <taxon>50 kb inversion clade</taxon>
        <taxon>genistoids sensu lato</taxon>
        <taxon>core genistoids</taxon>
        <taxon>Genisteae</taxon>
        <taxon>Lupinus</taxon>
    </lineage>
</organism>
<evidence type="ECO:0000313" key="2">
    <source>
        <dbReference type="Proteomes" id="UP001497480"/>
    </source>
</evidence>
<dbReference type="SUPFAM" id="SSF53335">
    <property type="entry name" value="S-adenosyl-L-methionine-dependent methyltransferases"/>
    <property type="match status" value="1"/>
</dbReference>
<sequence>MGLVGTGLAWSLSDPKYWPGLIFEPEPGPRPDPIWTRSRSGCAGEMIEAVGHEYMDEFFGCCESLLANGGLLVLQVVFSRPGNVTAFTDPYQSWPSAC</sequence>
<evidence type="ECO:0000313" key="1">
    <source>
        <dbReference type="EMBL" id="CAL0316733.1"/>
    </source>
</evidence>
<gene>
    <name evidence="1" type="ORF">LLUT_LOCUS17793</name>
</gene>
<name>A0AAV1X6K1_LUPLU</name>
<comment type="caution">
    <text evidence="1">The sequence shown here is derived from an EMBL/GenBank/DDBJ whole genome shotgun (WGS) entry which is preliminary data.</text>
</comment>
<accession>A0AAV1X6K1</accession>
<dbReference type="InterPro" id="IPR029063">
    <property type="entry name" value="SAM-dependent_MTases_sf"/>
</dbReference>
<proteinExistence type="predicted"/>
<dbReference type="Gene3D" id="3.40.50.150">
    <property type="entry name" value="Vaccinia Virus protein VP39"/>
    <property type="match status" value="1"/>
</dbReference>